<protein>
    <recommendedName>
        <fullName evidence="12">lytic cellulose monooxygenase (C4-dehydrogenating)</fullName>
        <ecNumber evidence="12">1.14.99.56</ecNumber>
    </recommendedName>
</protein>
<evidence type="ECO:0000256" key="11">
    <source>
        <dbReference type="ARBA" id="ARBA00045077"/>
    </source>
</evidence>
<evidence type="ECO:0000256" key="8">
    <source>
        <dbReference type="ARBA" id="ARBA00023277"/>
    </source>
</evidence>
<feature type="chain" id="PRO_5030101466" description="lytic cellulose monooxygenase (C4-dehydrogenating)" evidence="14">
    <location>
        <begin position="17"/>
        <end position="371"/>
    </location>
</feature>
<sequence length="371" mass="39287">MLLSSTLLAIVATVTAHGTVNRIDVEGGQSFSGPLIGSNDNSGPIWHVSTSSPVTDLQSNSMFCGVDAIPGQQSPNIGAGSTLTIHWGQGYTDSGDQWPHKTGPIMTYMAKCNGDCSNADSASSNFFKISELGIENGEWVQAQLKNGQPYSVQIPNDVQPGNYLFRTEIVALHSGVESYPSCSQFTVTGDGSNSYTSATAKFPGAYSASDSGLQIAGGSVYNIQSSGEYIFPGPAPVIGVQLGVSVDVNGGSNNFASQQPSSDSSHSSYSSDSQSSSQQSQKNEPQSQSQSQSKWPDSGSGSSDCNSQYELCLQAYVPGSGDFDCQTQFVSCQQQSLGRRLPTVQGPTKGLSSLKRIQQRNARMMRRTIQF</sequence>
<evidence type="ECO:0000256" key="12">
    <source>
        <dbReference type="ARBA" id="ARBA00047174"/>
    </source>
</evidence>
<feature type="compositionally biased region" description="Low complexity" evidence="13">
    <location>
        <begin position="257"/>
        <end position="293"/>
    </location>
</feature>
<evidence type="ECO:0000256" key="13">
    <source>
        <dbReference type="SAM" id="MobiDB-lite"/>
    </source>
</evidence>
<feature type="domain" description="Auxiliary Activity family 9 catalytic" evidence="15">
    <location>
        <begin position="17"/>
        <end position="215"/>
    </location>
</feature>
<proteinExistence type="inferred from homology"/>
<keyword evidence="7" id="KW-1015">Disulfide bond</keyword>
<keyword evidence="4" id="KW-0560">Oxidoreductase</keyword>
<evidence type="ECO:0000256" key="3">
    <source>
        <dbReference type="ARBA" id="ARBA00023001"/>
    </source>
</evidence>
<dbReference type="CDD" id="cd21175">
    <property type="entry name" value="LPMO_AA9"/>
    <property type="match status" value="1"/>
</dbReference>
<evidence type="ECO:0000256" key="7">
    <source>
        <dbReference type="ARBA" id="ARBA00023157"/>
    </source>
</evidence>
<keyword evidence="14" id="KW-0732">Signal</keyword>
<dbReference type="GO" id="GO:0004497">
    <property type="term" value="F:monooxygenase activity"/>
    <property type="evidence" value="ECO:0007669"/>
    <property type="project" value="UniProtKB-KW"/>
</dbReference>
<evidence type="ECO:0000313" key="17">
    <source>
        <dbReference type="Proteomes" id="UP000306954"/>
    </source>
</evidence>
<dbReference type="InterPro" id="IPR049892">
    <property type="entry name" value="AA9"/>
</dbReference>
<dbReference type="PANTHER" id="PTHR33353:SF6">
    <property type="entry name" value="ENDOGLUCANASE IV"/>
    <property type="match status" value="1"/>
</dbReference>
<comment type="catalytic activity">
    <reaction evidence="11">
        <text>[(1-&gt;4)-beta-D-glucosyl]n+m + reduced acceptor + O2 = 4-dehydro-beta-D-glucosyl-[(1-&gt;4)-beta-D-glucosyl]n-1 + [(1-&gt;4)-beta-D-glucosyl]m + acceptor + H2O.</text>
        <dbReference type="EC" id="1.14.99.56"/>
    </reaction>
</comment>
<keyword evidence="6" id="KW-0503">Monooxygenase</keyword>
<dbReference type="PANTHER" id="PTHR33353">
    <property type="entry name" value="PUTATIVE (AFU_ORTHOLOGUE AFUA_1G12560)-RELATED"/>
    <property type="match status" value="1"/>
</dbReference>
<evidence type="ECO:0000256" key="10">
    <source>
        <dbReference type="ARBA" id="ARBA00044502"/>
    </source>
</evidence>
<comment type="similarity">
    <text evidence="10">Belongs to the polysaccharide monooxygenase AA9 family.</text>
</comment>
<evidence type="ECO:0000313" key="16">
    <source>
        <dbReference type="EMBL" id="TIB13052.1"/>
    </source>
</evidence>
<dbReference type="InterPro" id="IPR005103">
    <property type="entry name" value="AA9_LPMO"/>
</dbReference>
<keyword evidence="9" id="KW-0624">Polysaccharide degradation</keyword>
<keyword evidence="5" id="KW-0186">Copper</keyword>
<reference evidence="16 17" key="1">
    <citation type="submission" date="2019-03" db="EMBL/GenBank/DDBJ databases">
        <title>Sequencing 23 genomes of Wallemia ichthyophaga.</title>
        <authorList>
            <person name="Gostincar C."/>
        </authorList>
    </citation>
    <scope>NUCLEOTIDE SEQUENCE [LARGE SCALE GENOMIC DNA]</scope>
    <source>
        <strain evidence="16 17">EXF-8621</strain>
    </source>
</reference>
<evidence type="ECO:0000256" key="14">
    <source>
        <dbReference type="SAM" id="SignalP"/>
    </source>
</evidence>
<evidence type="ECO:0000256" key="4">
    <source>
        <dbReference type="ARBA" id="ARBA00023002"/>
    </source>
</evidence>
<evidence type="ECO:0000256" key="9">
    <source>
        <dbReference type="ARBA" id="ARBA00023326"/>
    </source>
</evidence>
<dbReference type="AlphaFoldDB" id="A0A4T0HF09"/>
<keyword evidence="3" id="KW-0136">Cellulose degradation</keyword>
<dbReference type="Proteomes" id="UP000306954">
    <property type="component" value="Unassembled WGS sequence"/>
</dbReference>
<comment type="caution">
    <text evidence="16">The sequence shown here is derived from an EMBL/GenBank/DDBJ whole genome shotgun (WGS) entry which is preliminary data.</text>
</comment>
<name>A0A4T0HF09_WALIC</name>
<feature type="region of interest" description="Disordered" evidence="13">
    <location>
        <begin position="251"/>
        <end position="302"/>
    </location>
</feature>
<dbReference type="Pfam" id="PF03443">
    <property type="entry name" value="AA9"/>
    <property type="match status" value="1"/>
</dbReference>
<evidence type="ECO:0000256" key="2">
    <source>
        <dbReference type="ARBA" id="ARBA00022723"/>
    </source>
</evidence>
<keyword evidence="2" id="KW-0479">Metal-binding</keyword>
<dbReference type="EMBL" id="SPOF01000016">
    <property type="protein sequence ID" value="TIB13052.1"/>
    <property type="molecule type" value="Genomic_DNA"/>
</dbReference>
<accession>A0A4T0HF09</accession>
<evidence type="ECO:0000259" key="15">
    <source>
        <dbReference type="Pfam" id="PF03443"/>
    </source>
</evidence>
<feature type="signal peptide" evidence="14">
    <location>
        <begin position="1"/>
        <end position="16"/>
    </location>
</feature>
<comment type="cofactor">
    <cofactor evidence="1">
        <name>Cu(2+)</name>
        <dbReference type="ChEBI" id="CHEBI:29036"/>
    </cofactor>
</comment>
<gene>
    <name evidence="16" type="ORF">E3P90_01844</name>
</gene>
<dbReference type="EC" id="1.14.99.56" evidence="12"/>
<dbReference type="GO" id="GO:0030245">
    <property type="term" value="P:cellulose catabolic process"/>
    <property type="evidence" value="ECO:0007669"/>
    <property type="project" value="UniProtKB-KW"/>
</dbReference>
<evidence type="ECO:0000256" key="1">
    <source>
        <dbReference type="ARBA" id="ARBA00001973"/>
    </source>
</evidence>
<evidence type="ECO:0000256" key="6">
    <source>
        <dbReference type="ARBA" id="ARBA00023033"/>
    </source>
</evidence>
<keyword evidence="8" id="KW-0119">Carbohydrate metabolism</keyword>
<dbReference type="Gene3D" id="2.70.50.70">
    <property type="match status" value="1"/>
</dbReference>
<dbReference type="GO" id="GO:0046872">
    <property type="term" value="F:metal ion binding"/>
    <property type="evidence" value="ECO:0007669"/>
    <property type="project" value="UniProtKB-KW"/>
</dbReference>
<organism evidence="16 17">
    <name type="scientific">Wallemia ichthyophaga</name>
    <dbReference type="NCBI Taxonomy" id="245174"/>
    <lineage>
        <taxon>Eukaryota</taxon>
        <taxon>Fungi</taxon>
        <taxon>Dikarya</taxon>
        <taxon>Basidiomycota</taxon>
        <taxon>Wallemiomycotina</taxon>
        <taxon>Wallemiomycetes</taxon>
        <taxon>Wallemiales</taxon>
        <taxon>Wallemiaceae</taxon>
        <taxon>Wallemia</taxon>
    </lineage>
</organism>
<evidence type="ECO:0000256" key="5">
    <source>
        <dbReference type="ARBA" id="ARBA00023008"/>
    </source>
</evidence>